<protein>
    <submittedName>
        <fullName evidence="1">Uncharacterized protein</fullName>
    </submittedName>
</protein>
<feature type="non-terminal residue" evidence="1">
    <location>
        <position position="53"/>
    </location>
</feature>
<proteinExistence type="predicted"/>
<organism evidence="1 2">
    <name type="scientific">Prorocentrum cordatum</name>
    <dbReference type="NCBI Taxonomy" id="2364126"/>
    <lineage>
        <taxon>Eukaryota</taxon>
        <taxon>Sar</taxon>
        <taxon>Alveolata</taxon>
        <taxon>Dinophyceae</taxon>
        <taxon>Prorocentrales</taxon>
        <taxon>Prorocentraceae</taxon>
        <taxon>Prorocentrum</taxon>
    </lineage>
</organism>
<dbReference type="Proteomes" id="UP001189429">
    <property type="component" value="Unassembled WGS sequence"/>
</dbReference>
<sequence>PRGAPVPRAGVQPRRLQGCSGACGQPRRLLGRHGVCGQPRRLQCLRGRGGAGE</sequence>
<feature type="non-terminal residue" evidence="1">
    <location>
        <position position="1"/>
    </location>
</feature>
<keyword evidence="2" id="KW-1185">Reference proteome</keyword>
<reference evidence="1" key="1">
    <citation type="submission" date="2023-10" db="EMBL/GenBank/DDBJ databases">
        <authorList>
            <person name="Chen Y."/>
            <person name="Shah S."/>
            <person name="Dougan E. K."/>
            <person name="Thang M."/>
            <person name="Chan C."/>
        </authorList>
    </citation>
    <scope>NUCLEOTIDE SEQUENCE [LARGE SCALE GENOMIC DNA]</scope>
</reference>
<gene>
    <name evidence="1" type="ORF">PCOR1329_LOCUS22237</name>
</gene>
<evidence type="ECO:0000313" key="2">
    <source>
        <dbReference type="Proteomes" id="UP001189429"/>
    </source>
</evidence>
<evidence type="ECO:0000313" key="1">
    <source>
        <dbReference type="EMBL" id="CAK0820621.1"/>
    </source>
</evidence>
<dbReference type="EMBL" id="CAUYUJ010007408">
    <property type="protein sequence ID" value="CAK0820621.1"/>
    <property type="molecule type" value="Genomic_DNA"/>
</dbReference>
<accession>A0ABN9RNQ4</accession>
<name>A0ABN9RNQ4_9DINO</name>
<comment type="caution">
    <text evidence="1">The sequence shown here is derived from an EMBL/GenBank/DDBJ whole genome shotgun (WGS) entry which is preliminary data.</text>
</comment>